<feature type="compositionally biased region" description="Low complexity" evidence="1">
    <location>
        <begin position="1"/>
        <end position="19"/>
    </location>
</feature>
<evidence type="ECO:0000313" key="4">
    <source>
        <dbReference type="Proteomes" id="UP000008810"/>
    </source>
</evidence>
<name>A0A2K2DLW4_BRADI</name>
<reference evidence="3" key="3">
    <citation type="submission" date="2018-08" db="UniProtKB">
        <authorList>
            <consortium name="EnsemblPlants"/>
        </authorList>
    </citation>
    <scope>IDENTIFICATION</scope>
    <source>
        <strain evidence="3">cv. Bd21</strain>
    </source>
</reference>
<sequence>MAPSPSASAADQDSPSAADGKILTSTAAAESSSRGDQDDDDERWLAALSEPELDFLICLKKLAATRAKTAGHPHLADQFDLRTLRALGTPPHLLIWVVLLGGLKERLKETSLDPNILDRLALSRDTDADFSVGGSGLEVFRPSKDQPSQNGGKKKRNQNECHEGDVQSNKKRKMSKKVAASIDCHGLLTSSDLVQTPKAAKEEDH</sequence>
<feature type="compositionally biased region" description="Polar residues" evidence="1">
    <location>
        <begin position="23"/>
        <end position="34"/>
    </location>
</feature>
<evidence type="ECO:0008006" key="5">
    <source>
        <dbReference type="Google" id="ProtNLM"/>
    </source>
</evidence>
<feature type="region of interest" description="Disordered" evidence="1">
    <location>
        <begin position="1"/>
        <end position="41"/>
    </location>
</feature>
<dbReference type="RefSeq" id="XP_014751935.1">
    <property type="nucleotide sequence ID" value="XM_014896449.2"/>
</dbReference>
<reference evidence="2" key="2">
    <citation type="submission" date="2017-06" db="EMBL/GenBank/DDBJ databases">
        <title>WGS assembly of Brachypodium distachyon.</title>
        <authorList>
            <consortium name="The International Brachypodium Initiative"/>
            <person name="Lucas S."/>
            <person name="Harmon-Smith M."/>
            <person name="Lail K."/>
            <person name="Tice H."/>
            <person name="Grimwood J."/>
            <person name="Bruce D."/>
            <person name="Barry K."/>
            <person name="Shu S."/>
            <person name="Lindquist E."/>
            <person name="Wang M."/>
            <person name="Pitluck S."/>
            <person name="Vogel J.P."/>
            <person name="Garvin D.F."/>
            <person name="Mockler T.C."/>
            <person name="Schmutz J."/>
            <person name="Rokhsar D."/>
            <person name="Bevan M.W."/>
        </authorList>
    </citation>
    <scope>NUCLEOTIDE SEQUENCE</scope>
    <source>
        <strain evidence="2">Bd21</strain>
    </source>
</reference>
<protein>
    <recommendedName>
        <fullName evidence="5">Gamma-tubulin complex component</fullName>
    </recommendedName>
</protein>
<dbReference type="PANTHER" id="PTHR48237">
    <property type="entry name" value="GAMMA-TUBULIN COMPLEX COMPONENT"/>
    <property type="match status" value="1"/>
</dbReference>
<dbReference type="EMBL" id="CM000880">
    <property type="protein sequence ID" value="PNT75275.1"/>
    <property type="molecule type" value="Genomic_DNA"/>
</dbReference>
<dbReference type="PANTHER" id="PTHR48237:SF1">
    <property type="entry name" value="SPC97_SPC98 FAMILY OF SPINDLE POLE BODY (SBP) COMPONENT"/>
    <property type="match status" value="1"/>
</dbReference>
<reference evidence="2 3" key="1">
    <citation type="journal article" date="2010" name="Nature">
        <title>Genome sequencing and analysis of the model grass Brachypodium distachyon.</title>
        <authorList>
            <consortium name="International Brachypodium Initiative"/>
        </authorList>
    </citation>
    <scope>NUCLEOTIDE SEQUENCE [LARGE SCALE GENOMIC DNA]</scope>
    <source>
        <strain evidence="2 3">Bd21</strain>
    </source>
</reference>
<dbReference type="OrthoDB" id="1417760at2759"/>
<dbReference type="GeneID" id="100841286"/>
<dbReference type="FunCoup" id="A0A2K2DLW4">
    <property type="interactions" value="15"/>
</dbReference>
<dbReference type="Gramene" id="PNT75275">
    <property type="protein sequence ID" value="PNT75275"/>
    <property type="gene ID" value="BRADI_1g29420v3"/>
</dbReference>
<gene>
    <name evidence="3" type="primary">LOC100841286</name>
    <name evidence="2" type="ORF">BRADI_1g29420v3</name>
</gene>
<accession>A0A2K2DLW4</accession>
<dbReference type="STRING" id="15368.A0A2K2DLW4"/>
<dbReference type="EnsemblPlants" id="PNT75275">
    <property type="protein sequence ID" value="PNT75275"/>
    <property type="gene ID" value="BRADI_1g29420v3"/>
</dbReference>
<feature type="region of interest" description="Disordered" evidence="1">
    <location>
        <begin position="135"/>
        <end position="178"/>
    </location>
</feature>
<evidence type="ECO:0000313" key="2">
    <source>
        <dbReference type="EMBL" id="PNT75275.1"/>
    </source>
</evidence>
<organism evidence="2">
    <name type="scientific">Brachypodium distachyon</name>
    <name type="common">Purple false brome</name>
    <name type="synonym">Trachynia distachya</name>
    <dbReference type="NCBI Taxonomy" id="15368"/>
    <lineage>
        <taxon>Eukaryota</taxon>
        <taxon>Viridiplantae</taxon>
        <taxon>Streptophyta</taxon>
        <taxon>Embryophyta</taxon>
        <taxon>Tracheophyta</taxon>
        <taxon>Spermatophyta</taxon>
        <taxon>Magnoliopsida</taxon>
        <taxon>Liliopsida</taxon>
        <taxon>Poales</taxon>
        <taxon>Poaceae</taxon>
        <taxon>BOP clade</taxon>
        <taxon>Pooideae</taxon>
        <taxon>Stipodae</taxon>
        <taxon>Brachypodieae</taxon>
        <taxon>Brachypodium</taxon>
    </lineage>
</organism>
<dbReference type="AlphaFoldDB" id="A0A2K2DLW4"/>
<dbReference type="Proteomes" id="UP000008810">
    <property type="component" value="Chromosome 1"/>
</dbReference>
<evidence type="ECO:0000313" key="3">
    <source>
        <dbReference type="EnsemblPlants" id="PNT75275"/>
    </source>
</evidence>
<evidence type="ECO:0000256" key="1">
    <source>
        <dbReference type="SAM" id="MobiDB-lite"/>
    </source>
</evidence>
<keyword evidence="4" id="KW-1185">Reference proteome</keyword>
<dbReference type="ExpressionAtlas" id="A0A2K2DLW4">
    <property type="expression patterns" value="baseline"/>
</dbReference>
<proteinExistence type="predicted"/>